<dbReference type="InterPro" id="IPR010982">
    <property type="entry name" value="Lambda_DNA-bd_dom_sf"/>
</dbReference>
<organism evidence="1 2">
    <name type="scientific">Planobispora rosea</name>
    <dbReference type="NCBI Taxonomy" id="35762"/>
    <lineage>
        <taxon>Bacteria</taxon>
        <taxon>Bacillati</taxon>
        <taxon>Actinomycetota</taxon>
        <taxon>Actinomycetes</taxon>
        <taxon>Streptosporangiales</taxon>
        <taxon>Streptosporangiaceae</taxon>
        <taxon>Planobispora</taxon>
    </lineage>
</organism>
<protein>
    <submittedName>
        <fullName evidence="1">Uncharacterized protein</fullName>
    </submittedName>
</protein>
<dbReference type="InterPro" id="IPR001387">
    <property type="entry name" value="Cro/C1-type_HTH"/>
</dbReference>
<accession>A0A8J3S9N7</accession>
<name>A0A8J3S9N7_PLARO</name>
<dbReference type="Proteomes" id="UP000655044">
    <property type="component" value="Unassembled WGS sequence"/>
</dbReference>
<dbReference type="CDD" id="cd00093">
    <property type="entry name" value="HTH_XRE"/>
    <property type="match status" value="1"/>
</dbReference>
<sequence>MRDLPAWAVRLRDERRQRLWTQRDMAKRLAEAADAHTHDRLPERESLVLMIKDWEAGRHQPKAPYRVLYCRVFGTDEAELFGDQQDHAPAEALSVPVPAPPLPTIAPDADLIERITRTVEQLGRVDRQTGEFLRSGCR</sequence>
<evidence type="ECO:0000313" key="1">
    <source>
        <dbReference type="EMBL" id="GIH89250.1"/>
    </source>
</evidence>
<dbReference type="GO" id="GO:0003677">
    <property type="term" value="F:DNA binding"/>
    <property type="evidence" value="ECO:0007669"/>
    <property type="project" value="InterPro"/>
</dbReference>
<evidence type="ECO:0000313" key="2">
    <source>
        <dbReference type="Proteomes" id="UP000655044"/>
    </source>
</evidence>
<gene>
    <name evidence="1" type="ORF">Pro02_76580</name>
</gene>
<dbReference type="Gene3D" id="1.10.260.40">
    <property type="entry name" value="lambda repressor-like DNA-binding domains"/>
    <property type="match status" value="1"/>
</dbReference>
<dbReference type="EMBL" id="BOOI01000121">
    <property type="protein sequence ID" value="GIH89250.1"/>
    <property type="molecule type" value="Genomic_DNA"/>
</dbReference>
<proteinExistence type="predicted"/>
<keyword evidence="2" id="KW-1185">Reference proteome</keyword>
<dbReference type="AlphaFoldDB" id="A0A8J3S9N7"/>
<dbReference type="RefSeq" id="WP_189244192.1">
    <property type="nucleotide sequence ID" value="NZ_BMQP01000090.1"/>
</dbReference>
<reference evidence="1" key="1">
    <citation type="submission" date="2021-01" db="EMBL/GenBank/DDBJ databases">
        <title>Whole genome shotgun sequence of Planobispora rosea NBRC 15558.</title>
        <authorList>
            <person name="Komaki H."/>
            <person name="Tamura T."/>
        </authorList>
    </citation>
    <scope>NUCLEOTIDE SEQUENCE</scope>
    <source>
        <strain evidence="1">NBRC 15558</strain>
    </source>
</reference>
<comment type="caution">
    <text evidence="1">The sequence shown here is derived from an EMBL/GenBank/DDBJ whole genome shotgun (WGS) entry which is preliminary data.</text>
</comment>